<feature type="region of interest" description="Disordered" evidence="6">
    <location>
        <begin position="694"/>
        <end position="741"/>
    </location>
</feature>
<dbReference type="InterPro" id="IPR027417">
    <property type="entry name" value="P-loop_NTPase"/>
</dbReference>
<keyword evidence="2" id="KW-0805">Transcription regulation</keyword>
<feature type="region of interest" description="Disordered" evidence="6">
    <location>
        <begin position="991"/>
        <end position="1022"/>
    </location>
</feature>
<proteinExistence type="inferred from homology"/>
<feature type="domain" description="OmpR/PhoB-type" evidence="7">
    <location>
        <begin position="747"/>
        <end position="857"/>
    </location>
</feature>
<dbReference type="GO" id="GO:0003677">
    <property type="term" value="F:DNA binding"/>
    <property type="evidence" value="ECO:0007669"/>
    <property type="project" value="UniProtKB-UniRule"/>
</dbReference>
<evidence type="ECO:0000256" key="4">
    <source>
        <dbReference type="ARBA" id="ARBA00023163"/>
    </source>
</evidence>
<sequence>MTATPEGAALPPRHPAPDVPGLARPRLLRQLDGARVALVVGAQGSGKSTLLAQAAALSGRDVAWVRYGPDGRGVLRATTTPPPRPVREVAGLGHVTDPAQVARLAREPLLLVVDDAHHAIGTPDEAALASLLADAPPQVSVLVAARRPLPRNLARYELAPPVVLTDPALRFRSWEVERLYREEYGIALEHEDVAALTWHTDGWAAALHLFHLAVADDLPGECRRAIRRLAHRQRFAWEYLTTQVLATLPVEIQRFLHTTSPLELLTPARCDALCGTDDSAELLRDAARATSLLRPVGDGYRLHRVLRRHLLTALADEMSVEQARAVHAHAADVLEREGARTEALRARARAHDVEGVRRLLPFMTVGALDGGERDFGPTFGPDLVDADGGVLLAHVRELVADGRVATAIRVLDGATGRTDVDPVDLAVVRHAIVGLHGDDPAEPPVPVDVGGPLTWSQVVVSAALGQPASAVPHARTLRQGGALAEGVARLLGGDQRAGRELLREAAGDVDADATMMLLAQLLAATLAGERPPDGLAPHLDRLHAEAERRGSIWLARIMHGVVAAFDGDAAPAEVDRVVAACERDQDLWSALLVTGARVVARARSGHATPADWETLALRCRSRGAGTLEAWARAWLAVAAVEAGLPDAGTLAAQAESLARTAAVPGALAVAYVALAGCTPHARGELLRLASSTAREAGMATDPGAGRWAPEAPEAPRVGDGPRPAEPAHSPGGEHEDTVGQHSVEETRPTLVHLREGSSVLTVRCFGRFEVAVEGRVVDQGRLRPMARRTLRFLAVHAGRAVHREQLAAALWGERDPGGALHGLHVNVSAVRRALVPDGAPRSEGLLRRDGESYLLRLPPGSDCDVSRFDQRVSRARRLEREDPTGAVDAWQLALDAYGGELLPEEGTAEWILPLRERYVVQAAAAAGGLAVAAARVGDPGRAAHAARRSVELDPWADAPWRVLVSSLTDLGDHAAAARAAREYAAVLRELGVADSTGPTDPGTPPPRRPPTSRASPGRSTRS</sequence>
<dbReference type="Pfam" id="PF25873">
    <property type="entry name" value="WHD_MalT"/>
    <property type="match status" value="1"/>
</dbReference>
<dbReference type="Pfam" id="PF00486">
    <property type="entry name" value="Trans_reg_C"/>
    <property type="match status" value="1"/>
</dbReference>
<evidence type="ECO:0000256" key="1">
    <source>
        <dbReference type="ARBA" id="ARBA00005820"/>
    </source>
</evidence>
<protein>
    <recommendedName>
        <fullName evidence="7">OmpR/PhoB-type domain-containing protein</fullName>
    </recommendedName>
</protein>
<evidence type="ECO:0000256" key="2">
    <source>
        <dbReference type="ARBA" id="ARBA00023015"/>
    </source>
</evidence>
<reference evidence="9" key="1">
    <citation type="journal article" date="2022" name="Int. J. Syst. Evol. Microbiol.">
        <title>Cellulosimicrobium protaetiae sp. nov., isolated from the gut of the larva of Protaetia brevitarsis seulensis.</title>
        <authorList>
            <person name="Le Han H."/>
            <person name="Nguyen T.T.H."/>
            <person name="Li Z."/>
            <person name="Shin N.R."/>
            <person name="Kim S.G."/>
        </authorList>
    </citation>
    <scope>NUCLEOTIDE SEQUENCE [LARGE SCALE GENOMIC DNA]</scope>
    <source>
        <strain evidence="9">BI34</strain>
    </source>
</reference>
<dbReference type="SMART" id="SM00382">
    <property type="entry name" value="AAA"/>
    <property type="match status" value="1"/>
</dbReference>
<dbReference type="SUPFAM" id="SSF52540">
    <property type="entry name" value="P-loop containing nucleoside triphosphate hydrolases"/>
    <property type="match status" value="1"/>
</dbReference>
<keyword evidence="9" id="KW-1185">Reference proteome</keyword>
<dbReference type="OrthoDB" id="134985at2"/>
<evidence type="ECO:0000256" key="6">
    <source>
        <dbReference type="SAM" id="MobiDB-lite"/>
    </source>
</evidence>
<dbReference type="RefSeq" id="WP_154797115.1">
    <property type="nucleotide sequence ID" value="NZ_CP052757.1"/>
</dbReference>
<dbReference type="EMBL" id="CP052757">
    <property type="protein sequence ID" value="QJW34866.1"/>
    <property type="molecule type" value="Genomic_DNA"/>
</dbReference>
<gene>
    <name evidence="8" type="ORF">FIC82_000275</name>
</gene>
<dbReference type="InterPro" id="IPR016032">
    <property type="entry name" value="Sig_transdc_resp-reg_C-effctor"/>
</dbReference>
<evidence type="ECO:0000313" key="9">
    <source>
        <dbReference type="Proteomes" id="UP000451354"/>
    </source>
</evidence>
<comment type="similarity">
    <text evidence="1">Belongs to the AfsR/DnrI/RedD regulatory family.</text>
</comment>
<dbReference type="InterPro" id="IPR051677">
    <property type="entry name" value="AfsR-DnrI-RedD_regulator"/>
</dbReference>
<dbReference type="PANTHER" id="PTHR35807:SF1">
    <property type="entry name" value="TRANSCRIPTIONAL REGULATOR REDD"/>
    <property type="match status" value="1"/>
</dbReference>
<dbReference type="GO" id="GO:0000160">
    <property type="term" value="P:phosphorelay signal transduction system"/>
    <property type="evidence" value="ECO:0007669"/>
    <property type="project" value="InterPro"/>
</dbReference>
<feature type="DNA-binding region" description="OmpR/PhoB-type" evidence="5">
    <location>
        <begin position="747"/>
        <end position="857"/>
    </location>
</feature>
<dbReference type="Gene3D" id="1.25.40.10">
    <property type="entry name" value="Tetratricopeptide repeat domain"/>
    <property type="match status" value="1"/>
</dbReference>
<evidence type="ECO:0000313" key="8">
    <source>
        <dbReference type="EMBL" id="QJW34866.1"/>
    </source>
</evidence>
<dbReference type="Proteomes" id="UP000451354">
    <property type="component" value="Chromosome"/>
</dbReference>
<dbReference type="AlphaFoldDB" id="A0A6M5U8M5"/>
<keyword evidence="4" id="KW-0804">Transcription</keyword>
<accession>A0A6M5U8M5</accession>
<organism evidence="8 9">
    <name type="scientific">Cellulosimicrobium protaetiae</name>
    <dbReference type="NCBI Taxonomy" id="2587808"/>
    <lineage>
        <taxon>Bacteria</taxon>
        <taxon>Bacillati</taxon>
        <taxon>Actinomycetota</taxon>
        <taxon>Actinomycetes</taxon>
        <taxon>Micrococcales</taxon>
        <taxon>Promicromonosporaceae</taxon>
        <taxon>Cellulosimicrobium</taxon>
    </lineage>
</organism>
<dbReference type="Gene3D" id="1.10.10.10">
    <property type="entry name" value="Winged helix-like DNA-binding domain superfamily/Winged helix DNA-binding domain"/>
    <property type="match status" value="1"/>
</dbReference>
<dbReference type="SUPFAM" id="SSF48452">
    <property type="entry name" value="TPR-like"/>
    <property type="match status" value="1"/>
</dbReference>
<dbReference type="SUPFAM" id="SSF46894">
    <property type="entry name" value="C-terminal effector domain of the bipartite response regulators"/>
    <property type="match status" value="1"/>
</dbReference>
<dbReference type="InterPro" id="IPR001867">
    <property type="entry name" value="OmpR/PhoB-type_DNA-bd"/>
</dbReference>
<name>A0A6M5U8M5_9MICO</name>
<keyword evidence="3 5" id="KW-0238">DNA-binding</keyword>
<dbReference type="InterPro" id="IPR003593">
    <property type="entry name" value="AAA+_ATPase"/>
</dbReference>
<evidence type="ECO:0000256" key="5">
    <source>
        <dbReference type="PROSITE-ProRule" id="PRU01091"/>
    </source>
</evidence>
<dbReference type="Pfam" id="PF03704">
    <property type="entry name" value="BTAD"/>
    <property type="match status" value="1"/>
</dbReference>
<dbReference type="InterPro" id="IPR011990">
    <property type="entry name" value="TPR-like_helical_dom_sf"/>
</dbReference>
<evidence type="ECO:0000256" key="3">
    <source>
        <dbReference type="ARBA" id="ARBA00023125"/>
    </source>
</evidence>
<dbReference type="GO" id="GO:0006355">
    <property type="term" value="P:regulation of DNA-templated transcription"/>
    <property type="evidence" value="ECO:0007669"/>
    <property type="project" value="InterPro"/>
</dbReference>
<dbReference type="InterPro" id="IPR005158">
    <property type="entry name" value="BTAD"/>
</dbReference>
<feature type="compositionally biased region" description="Basic and acidic residues" evidence="6">
    <location>
        <begin position="731"/>
        <end position="741"/>
    </location>
</feature>
<dbReference type="InterPro" id="IPR036388">
    <property type="entry name" value="WH-like_DNA-bd_sf"/>
</dbReference>
<feature type="compositionally biased region" description="Low complexity" evidence="6">
    <location>
        <begin position="1011"/>
        <end position="1022"/>
    </location>
</feature>
<feature type="region of interest" description="Disordered" evidence="6">
    <location>
        <begin position="1"/>
        <end position="22"/>
    </location>
</feature>
<dbReference type="InterPro" id="IPR059106">
    <property type="entry name" value="WHD_MalT"/>
</dbReference>
<dbReference type="SMART" id="SM00862">
    <property type="entry name" value="Trans_reg_C"/>
    <property type="match status" value="1"/>
</dbReference>
<dbReference type="PANTHER" id="PTHR35807">
    <property type="entry name" value="TRANSCRIPTIONAL REGULATOR REDD-RELATED"/>
    <property type="match status" value="1"/>
</dbReference>
<dbReference type="SMART" id="SM01043">
    <property type="entry name" value="BTAD"/>
    <property type="match status" value="1"/>
</dbReference>
<dbReference type="PROSITE" id="PS51755">
    <property type="entry name" value="OMPR_PHOB"/>
    <property type="match status" value="1"/>
</dbReference>
<dbReference type="KEGG" id="cprt:FIC82_000275"/>
<evidence type="ECO:0000259" key="7">
    <source>
        <dbReference type="PROSITE" id="PS51755"/>
    </source>
</evidence>